<proteinExistence type="predicted"/>
<evidence type="ECO:0000313" key="8">
    <source>
        <dbReference type="EMBL" id="KAJ7609920.1"/>
    </source>
</evidence>
<evidence type="ECO:0000256" key="5">
    <source>
        <dbReference type="SAM" id="MobiDB-lite"/>
    </source>
</evidence>
<dbReference type="PROSITE" id="PS00217">
    <property type="entry name" value="SUGAR_TRANSPORT_2"/>
    <property type="match status" value="1"/>
</dbReference>
<organism evidence="8 9">
    <name type="scientific">Roridomyces roridus</name>
    <dbReference type="NCBI Taxonomy" id="1738132"/>
    <lineage>
        <taxon>Eukaryota</taxon>
        <taxon>Fungi</taxon>
        <taxon>Dikarya</taxon>
        <taxon>Basidiomycota</taxon>
        <taxon>Agaricomycotina</taxon>
        <taxon>Agaricomycetes</taxon>
        <taxon>Agaricomycetidae</taxon>
        <taxon>Agaricales</taxon>
        <taxon>Marasmiineae</taxon>
        <taxon>Mycenaceae</taxon>
        <taxon>Roridomyces</taxon>
    </lineage>
</organism>
<feature type="region of interest" description="Disordered" evidence="5">
    <location>
        <begin position="1"/>
        <end position="21"/>
    </location>
</feature>
<accession>A0AAD7FBZ8</accession>
<feature type="transmembrane region" description="Helical" evidence="6">
    <location>
        <begin position="268"/>
        <end position="287"/>
    </location>
</feature>
<keyword evidence="2 6" id="KW-0812">Transmembrane</keyword>
<evidence type="ECO:0000256" key="4">
    <source>
        <dbReference type="ARBA" id="ARBA00023136"/>
    </source>
</evidence>
<dbReference type="InterPro" id="IPR005828">
    <property type="entry name" value="MFS_sugar_transport-like"/>
</dbReference>
<dbReference type="PANTHER" id="PTHR24064">
    <property type="entry name" value="SOLUTE CARRIER FAMILY 22 MEMBER"/>
    <property type="match status" value="1"/>
</dbReference>
<keyword evidence="3 6" id="KW-1133">Transmembrane helix</keyword>
<name>A0AAD7FBZ8_9AGAR</name>
<feature type="transmembrane region" description="Helical" evidence="6">
    <location>
        <begin position="193"/>
        <end position="215"/>
    </location>
</feature>
<feature type="compositionally biased region" description="Polar residues" evidence="5">
    <location>
        <begin position="1"/>
        <end position="16"/>
    </location>
</feature>
<keyword evidence="9" id="KW-1185">Reference proteome</keyword>
<evidence type="ECO:0000256" key="1">
    <source>
        <dbReference type="ARBA" id="ARBA00004141"/>
    </source>
</evidence>
<protein>
    <submittedName>
        <fullName evidence="8">Major facilitator superfamily domain-containing protein</fullName>
    </submittedName>
</protein>
<evidence type="ECO:0000256" key="6">
    <source>
        <dbReference type="SAM" id="Phobius"/>
    </source>
</evidence>
<dbReference type="InterPro" id="IPR005829">
    <property type="entry name" value="Sugar_transporter_CS"/>
</dbReference>
<feature type="transmembrane region" description="Helical" evidence="6">
    <location>
        <begin position="392"/>
        <end position="417"/>
    </location>
</feature>
<feature type="transmembrane region" description="Helical" evidence="6">
    <location>
        <begin position="502"/>
        <end position="524"/>
    </location>
</feature>
<dbReference type="EMBL" id="JARKIF010000037">
    <property type="protein sequence ID" value="KAJ7609920.1"/>
    <property type="molecule type" value="Genomic_DNA"/>
</dbReference>
<feature type="transmembrane region" description="Helical" evidence="6">
    <location>
        <begin position="49"/>
        <end position="76"/>
    </location>
</feature>
<evidence type="ECO:0000256" key="2">
    <source>
        <dbReference type="ARBA" id="ARBA00022692"/>
    </source>
</evidence>
<dbReference type="SUPFAM" id="SSF103473">
    <property type="entry name" value="MFS general substrate transporter"/>
    <property type="match status" value="1"/>
</dbReference>
<feature type="transmembrane region" description="Helical" evidence="6">
    <location>
        <begin position="352"/>
        <end position="372"/>
    </location>
</feature>
<reference evidence="8" key="1">
    <citation type="submission" date="2023-03" db="EMBL/GenBank/DDBJ databases">
        <title>Massive genome expansion in bonnet fungi (Mycena s.s.) driven by repeated elements and novel gene families across ecological guilds.</title>
        <authorList>
            <consortium name="Lawrence Berkeley National Laboratory"/>
            <person name="Harder C.B."/>
            <person name="Miyauchi S."/>
            <person name="Viragh M."/>
            <person name="Kuo A."/>
            <person name="Thoen E."/>
            <person name="Andreopoulos B."/>
            <person name="Lu D."/>
            <person name="Skrede I."/>
            <person name="Drula E."/>
            <person name="Henrissat B."/>
            <person name="Morin E."/>
            <person name="Kohler A."/>
            <person name="Barry K."/>
            <person name="LaButti K."/>
            <person name="Morin E."/>
            <person name="Salamov A."/>
            <person name="Lipzen A."/>
            <person name="Mereny Z."/>
            <person name="Hegedus B."/>
            <person name="Baldrian P."/>
            <person name="Stursova M."/>
            <person name="Weitz H."/>
            <person name="Taylor A."/>
            <person name="Grigoriev I.V."/>
            <person name="Nagy L.G."/>
            <person name="Martin F."/>
            <person name="Kauserud H."/>
        </authorList>
    </citation>
    <scope>NUCLEOTIDE SEQUENCE</scope>
    <source>
        <strain evidence="8">9284</strain>
    </source>
</reference>
<sequence>MATANDAASVSTNSTKPDNREGTAILNQHRVAALNDVDNAAFSFFHVKVVIVAGIGFFTDAYDLFAINLASIMLGYVYGTVPDRNCRPMLSRNENLGLKIATPIGTLFGQLFFGWLADIYGRKAMYGVELIVMICATFGQATAGGGNAIKILNMLTLWRLIVGFGLGGDYPLSATIASEFAATRIRGRMITTVFSMQGFGTLAASIVALVVTSAYKTQIDRDFPYVSTSIGYTSPNCNCSFATSLTAALDHTSSTVCPGVNAVNHVDFLWRLLIGIGAIPAVLALYFRLTVPETTRFTLDVERNVLRAQTEITAALNGQEPTDQTVQQRAVAPEATREDFFRYFGRRENLKMLCGAAISWFCIDVAFYTLQFNSSAILEGIGYTDTEDVYQTLRQLCIGSIILAAGGLIPGFIFCFLLIDKIGRKPIQWLSFGVLTVLFIIMGTSFNKLIPFNQDARARGHTPRADFFFFLFCLSNIFQNFGANTTSFIIPGEIFPTRYRSTAHGICAATGKLGAIVAQIMFFYTVDPINDPEKFMGHSFEILAAFMAVGGVATIFVPETKGKSLEELSGESQTTFVHAPEENVFELRYGVLLPVDGPPRL</sequence>
<evidence type="ECO:0000313" key="9">
    <source>
        <dbReference type="Proteomes" id="UP001221142"/>
    </source>
</evidence>
<feature type="transmembrane region" description="Helical" evidence="6">
    <location>
        <begin position="536"/>
        <end position="557"/>
    </location>
</feature>
<gene>
    <name evidence="8" type="ORF">FB45DRAFT_340422</name>
</gene>
<feature type="domain" description="Major facilitator superfamily (MFS) profile" evidence="7">
    <location>
        <begin position="49"/>
        <end position="562"/>
    </location>
</feature>
<dbReference type="PROSITE" id="PS50850">
    <property type="entry name" value="MFS"/>
    <property type="match status" value="1"/>
</dbReference>
<comment type="caution">
    <text evidence="8">The sequence shown here is derived from an EMBL/GenBank/DDBJ whole genome shotgun (WGS) entry which is preliminary data.</text>
</comment>
<evidence type="ECO:0000259" key="7">
    <source>
        <dbReference type="PROSITE" id="PS50850"/>
    </source>
</evidence>
<dbReference type="GO" id="GO:0016020">
    <property type="term" value="C:membrane"/>
    <property type="evidence" value="ECO:0007669"/>
    <property type="project" value="UniProtKB-SubCell"/>
</dbReference>
<dbReference type="AlphaFoldDB" id="A0AAD7FBZ8"/>
<dbReference type="Proteomes" id="UP001221142">
    <property type="component" value="Unassembled WGS sequence"/>
</dbReference>
<comment type="subcellular location">
    <subcellularLocation>
        <location evidence="1">Membrane</location>
        <topology evidence="1">Multi-pass membrane protein</topology>
    </subcellularLocation>
</comment>
<dbReference type="CDD" id="cd17364">
    <property type="entry name" value="MFS_PhT"/>
    <property type="match status" value="1"/>
</dbReference>
<feature type="transmembrane region" description="Helical" evidence="6">
    <location>
        <begin position="124"/>
        <end position="143"/>
    </location>
</feature>
<dbReference type="GO" id="GO:0022857">
    <property type="term" value="F:transmembrane transporter activity"/>
    <property type="evidence" value="ECO:0007669"/>
    <property type="project" value="InterPro"/>
</dbReference>
<dbReference type="Gene3D" id="1.20.1250.20">
    <property type="entry name" value="MFS general substrate transporter like domains"/>
    <property type="match status" value="2"/>
</dbReference>
<dbReference type="InterPro" id="IPR020846">
    <property type="entry name" value="MFS_dom"/>
</dbReference>
<keyword evidence="4 6" id="KW-0472">Membrane</keyword>
<dbReference type="InterPro" id="IPR036259">
    <property type="entry name" value="MFS_trans_sf"/>
</dbReference>
<feature type="transmembrane region" description="Helical" evidence="6">
    <location>
        <begin position="96"/>
        <end position="117"/>
    </location>
</feature>
<feature type="transmembrane region" description="Helical" evidence="6">
    <location>
        <begin position="429"/>
        <end position="447"/>
    </location>
</feature>
<dbReference type="Pfam" id="PF00083">
    <property type="entry name" value="Sugar_tr"/>
    <property type="match status" value="2"/>
</dbReference>
<feature type="transmembrane region" description="Helical" evidence="6">
    <location>
        <begin position="467"/>
        <end position="490"/>
    </location>
</feature>
<evidence type="ECO:0000256" key="3">
    <source>
        <dbReference type="ARBA" id="ARBA00022989"/>
    </source>
</evidence>